<dbReference type="RefSeq" id="WP_091024260.1">
    <property type="nucleotide sequence ID" value="NZ_MDKC01000008.1"/>
</dbReference>
<evidence type="ECO:0000313" key="3">
    <source>
        <dbReference type="Proteomes" id="UP000094580"/>
    </source>
</evidence>
<proteinExistence type="predicted"/>
<accession>A0ABX2ZVK2</accession>
<reference evidence="2 3" key="1">
    <citation type="submission" date="2016-07" db="EMBL/GenBank/DDBJ databases">
        <authorList>
            <person name="Townsley L."/>
            <person name="Shank E.A."/>
        </authorList>
    </citation>
    <scope>NUCLEOTIDE SEQUENCE [LARGE SCALE GENOMIC DNA]</scope>
    <source>
        <strain evidence="2 3">CH01</strain>
    </source>
</reference>
<feature type="region of interest" description="Disordered" evidence="1">
    <location>
        <begin position="46"/>
        <end position="73"/>
    </location>
</feature>
<protein>
    <recommendedName>
        <fullName evidence="4">Secreted protein</fullName>
    </recommendedName>
</protein>
<dbReference type="EMBL" id="MDKC01000008">
    <property type="protein sequence ID" value="ODG92459.1"/>
    <property type="molecule type" value="Genomic_DNA"/>
</dbReference>
<comment type="caution">
    <text evidence="2">The sequence shown here is derived from an EMBL/GenBank/DDBJ whole genome shotgun (WGS) entry which is preliminary data.</text>
</comment>
<sequence length="87" mass="9935">MMKRLFNIITILCLFTVLSINYGPNLVSDGSETSIVSDDLGTQLYSDEIDQSESTDDGFQPYDRSNRSYADEPIHPKVEKLLFIRTR</sequence>
<dbReference type="Proteomes" id="UP000094580">
    <property type="component" value="Unassembled WGS sequence"/>
</dbReference>
<name>A0ABX2ZVK2_9BACI</name>
<feature type="compositionally biased region" description="Acidic residues" evidence="1">
    <location>
        <begin position="47"/>
        <end position="56"/>
    </location>
</feature>
<evidence type="ECO:0000313" key="2">
    <source>
        <dbReference type="EMBL" id="ODG92459.1"/>
    </source>
</evidence>
<evidence type="ECO:0008006" key="4">
    <source>
        <dbReference type="Google" id="ProtNLM"/>
    </source>
</evidence>
<feature type="compositionally biased region" description="Basic and acidic residues" evidence="1">
    <location>
        <begin position="64"/>
        <end position="73"/>
    </location>
</feature>
<gene>
    <name evidence="2" type="ORF">BED47_19835</name>
</gene>
<keyword evidence="3" id="KW-1185">Reference proteome</keyword>
<evidence type="ECO:0000256" key="1">
    <source>
        <dbReference type="SAM" id="MobiDB-lite"/>
    </source>
</evidence>
<organism evidence="2 3">
    <name type="scientific">Gottfriedia luciferensis</name>
    <dbReference type="NCBI Taxonomy" id="178774"/>
    <lineage>
        <taxon>Bacteria</taxon>
        <taxon>Bacillati</taxon>
        <taxon>Bacillota</taxon>
        <taxon>Bacilli</taxon>
        <taxon>Bacillales</taxon>
        <taxon>Bacillaceae</taxon>
        <taxon>Gottfriedia</taxon>
    </lineage>
</organism>